<dbReference type="InterPro" id="IPR008920">
    <property type="entry name" value="TF_FadR/GntR_C"/>
</dbReference>
<proteinExistence type="predicted"/>
<dbReference type="InterPro" id="IPR036390">
    <property type="entry name" value="WH_DNA-bd_sf"/>
</dbReference>
<dbReference type="InterPro" id="IPR011711">
    <property type="entry name" value="GntR_C"/>
</dbReference>
<dbReference type="Pfam" id="PF00392">
    <property type="entry name" value="GntR"/>
    <property type="match status" value="1"/>
</dbReference>
<gene>
    <name evidence="5" type="ORF">Msi02_49460</name>
</gene>
<feature type="domain" description="HTH gntR-type" evidence="4">
    <location>
        <begin position="16"/>
        <end position="84"/>
    </location>
</feature>
<dbReference type="SUPFAM" id="SSF48008">
    <property type="entry name" value="GntR ligand-binding domain-like"/>
    <property type="match status" value="1"/>
</dbReference>
<reference evidence="5 6" key="1">
    <citation type="submission" date="2021-01" db="EMBL/GenBank/DDBJ databases">
        <title>Whole genome shotgun sequence of Microbispora siamensis NBRC 104113.</title>
        <authorList>
            <person name="Komaki H."/>
            <person name="Tamura T."/>
        </authorList>
    </citation>
    <scope>NUCLEOTIDE SEQUENCE [LARGE SCALE GENOMIC DNA]</scope>
    <source>
        <strain evidence="5 6">NBRC 104113</strain>
    </source>
</reference>
<keyword evidence="3" id="KW-0804">Transcription</keyword>
<dbReference type="SMART" id="SM00345">
    <property type="entry name" value="HTH_GNTR"/>
    <property type="match status" value="1"/>
</dbReference>
<keyword evidence="6" id="KW-1185">Reference proteome</keyword>
<keyword evidence="2" id="KW-0238">DNA-binding</keyword>
<dbReference type="InterPro" id="IPR036388">
    <property type="entry name" value="WH-like_DNA-bd_sf"/>
</dbReference>
<sequence>MSNINVPEGRISSRHTPRPSRIADELLSRIREGGYPVGSRMPSERQLTEEFNVSRPVIREALSMLTTLGVIEVQAGRGTFVVDTHSAREPELPPGGLIDVVNVREVLEIGALRLAQRNARDELRDDVGRALAALTEAVANRLPTEALDRELHRTIIAASGSSMLLQLWDGMERQIAETIRVSPHGRIMSRAILADHEVLARGIAEGGLDEAIAACTRLYDEHRRFLRALLGV</sequence>
<dbReference type="EMBL" id="BOOF01000029">
    <property type="protein sequence ID" value="GIH64129.1"/>
    <property type="molecule type" value="Genomic_DNA"/>
</dbReference>
<organism evidence="5 6">
    <name type="scientific">Microbispora siamensis</name>
    <dbReference type="NCBI Taxonomy" id="564413"/>
    <lineage>
        <taxon>Bacteria</taxon>
        <taxon>Bacillati</taxon>
        <taxon>Actinomycetota</taxon>
        <taxon>Actinomycetes</taxon>
        <taxon>Streptosporangiales</taxon>
        <taxon>Streptosporangiaceae</taxon>
        <taxon>Microbispora</taxon>
    </lineage>
</organism>
<evidence type="ECO:0000259" key="4">
    <source>
        <dbReference type="PROSITE" id="PS50949"/>
    </source>
</evidence>
<dbReference type="Gene3D" id="1.20.120.530">
    <property type="entry name" value="GntR ligand-binding domain-like"/>
    <property type="match status" value="1"/>
</dbReference>
<dbReference type="RefSeq" id="WP_204050425.1">
    <property type="nucleotide sequence ID" value="NZ_BOOF01000029.1"/>
</dbReference>
<evidence type="ECO:0000313" key="5">
    <source>
        <dbReference type="EMBL" id="GIH64129.1"/>
    </source>
</evidence>
<comment type="caution">
    <text evidence="5">The sequence shown here is derived from an EMBL/GenBank/DDBJ whole genome shotgun (WGS) entry which is preliminary data.</text>
</comment>
<dbReference type="Pfam" id="PF07729">
    <property type="entry name" value="FCD"/>
    <property type="match status" value="1"/>
</dbReference>
<dbReference type="PANTHER" id="PTHR43537:SF44">
    <property type="entry name" value="GNTR FAMILY REGULATORY PROTEIN"/>
    <property type="match status" value="1"/>
</dbReference>
<evidence type="ECO:0000256" key="1">
    <source>
        <dbReference type="ARBA" id="ARBA00023015"/>
    </source>
</evidence>
<dbReference type="PANTHER" id="PTHR43537">
    <property type="entry name" value="TRANSCRIPTIONAL REGULATOR, GNTR FAMILY"/>
    <property type="match status" value="1"/>
</dbReference>
<dbReference type="PROSITE" id="PS50949">
    <property type="entry name" value="HTH_GNTR"/>
    <property type="match status" value="1"/>
</dbReference>
<protein>
    <submittedName>
        <fullName evidence="5">GntR family transcriptional regulator</fullName>
    </submittedName>
</protein>
<dbReference type="SMART" id="SM00895">
    <property type="entry name" value="FCD"/>
    <property type="match status" value="1"/>
</dbReference>
<evidence type="ECO:0000313" key="6">
    <source>
        <dbReference type="Proteomes" id="UP000660454"/>
    </source>
</evidence>
<evidence type="ECO:0000256" key="2">
    <source>
        <dbReference type="ARBA" id="ARBA00023125"/>
    </source>
</evidence>
<dbReference type="PRINTS" id="PR00035">
    <property type="entry name" value="HTHGNTR"/>
</dbReference>
<dbReference type="CDD" id="cd07377">
    <property type="entry name" value="WHTH_GntR"/>
    <property type="match status" value="1"/>
</dbReference>
<dbReference type="Proteomes" id="UP000660454">
    <property type="component" value="Unassembled WGS sequence"/>
</dbReference>
<dbReference type="Gene3D" id="1.10.10.10">
    <property type="entry name" value="Winged helix-like DNA-binding domain superfamily/Winged helix DNA-binding domain"/>
    <property type="match status" value="1"/>
</dbReference>
<dbReference type="InterPro" id="IPR000524">
    <property type="entry name" value="Tscrpt_reg_HTH_GntR"/>
</dbReference>
<name>A0ABQ4GRS1_9ACTN</name>
<accession>A0ABQ4GRS1</accession>
<evidence type="ECO:0000256" key="3">
    <source>
        <dbReference type="ARBA" id="ARBA00023163"/>
    </source>
</evidence>
<keyword evidence="1" id="KW-0805">Transcription regulation</keyword>
<dbReference type="SUPFAM" id="SSF46785">
    <property type="entry name" value="Winged helix' DNA-binding domain"/>
    <property type="match status" value="1"/>
</dbReference>